<dbReference type="InterPro" id="IPR029063">
    <property type="entry name" value="SAM-dependent_MTases_sf"/>
</dbReference>
<dbReference type="InterPro" id="IPR012967">
    <property type="entry name" value="COMT_dimerisation"/>
</dbReference>
<dbReference type="InterPro" id="IPR036388">
    <property type="entry name" value="WH-like_DNA-bd_sf"/>
</dbReference>
<proteinExistence type="predicted"/>
<sequence>MTKTREEQGSLDLNGIIQLGMAFGSAKILLTANELDLFTVLSDSGPATEEEIRTKLGLHERGAREFLNALVKLGLLSRENGRYGNTAAADTHLVKGRRTYVGRFLSRSNSVLYGAWGGFTESLKTGESQIEGHGDDNMFKHLYRSEEQMRDFVAMMDALNWAVGPELAKAFDWSKVKTVTDVGGARGNLAATLIDAHPHLKATVFDLPAVEPAYEDHIGGLGLKDKIAFHGGDFFADPVPTADVVIIGHVLEDWSPERRKQLIKSAYDALKPGGTLLVYDPMLDDELSPLNNLLTSLTMLVVTHGGSEYRVDDCRSWMAEAGFAETSAQLLDTNDILVAGIKK</sequence>
<keyword evidence="1 6" id="KW-0489">Methyltransferase</keyword>
<evidence type="ECO:0000313" key="6">
    <source>
        <dbReference type="EMBL" id="WMX44553.1"/>
    </source>
</evidence>
<dbReference type="PANTHER" id="PTHR43712">
    <property type="entry name" value="PUTATIVE (AFU_ORTHOLOGUE AFUA_4G14580)-RELATED"/>
    <property type="match status" value="1"/>
</dbReference>
<dbReference type="InterPro" id="IPR016461">
    <property type="entry name" value="COMT-like"/>
</dbReference>
<dbReference type="SUPFAM" id="SSF46785">
    <property type="entry name" value="Winged helix' DNA-binding domain"/>
    <property type="match status" value="1"/>
</dbReference>
<dbReference type="Pfam" id="PF08100">
    <property type="entry name" value="Dimerisation"/>
    <property type="match status" value="1"/>
</dbReference>
<evidence type="ECO:0000256" key="3">
    <source>
        <dbReference type="ARBA" id="ARBA00022691"/>
    </source>
</evidence>
<keyword evidence="2" id="KW-0808">Transferase</keyword>
<dbReference type="GO" id="GO:0032259">
    <property type="term" value="P:methylation"/>
    <property type="evidence" value="ECO:0007669"/>
    <property type="project" value="UniProtKB-KW"/>
</dbReference>
<reference evidence="6 7" key="1">
    <citation type="submission" date="2023-09" db="EMBL/GenBank/DDBJ databases">
        <title>Complete genome of Streptomyces roseicoloratus T14.</title>
        <authorList>
            <person name="Bashizi T."/>
            <person name="Kim M.-J."/>
            <person name="Lee G."/>
            <person name="Tagele S.B."/>
            <person name="Shin J.-H."/>
        </authorList>
    </citation>
    <scope>NUCLEOTIDE SEQUENCE [LARGE SCALE GENOMIC DNA]</scope>
    <source>
        <strain evidence="6 7">T14</strain>
    </source>
</reference>
<name>A0ABY9RQS7_9ACTN</name>
<dbReference type="RefSeq" id="WP_128980899.1">
    <property type="nucleotide sequence ID" value="NZ_CP133762.1"/>
</dbReference>
<evidence type="ECO:0000313" key="7">
    <source>
        <dbReference type="Proteomes" id="UP001250858"/>
    </source>
</evidence>
<keyword evidence="3" id="KW-0949">S-adenosyl-L-methionine</keyword>
<dbReference type="SUPFAM" id="SSF53335">
    <property type="entry name" value="S-adenosyl-L-methionine-dependent methyltransferases"/>
    <property type="match status" value="1"/>
</dbReference>
<gene>
    <name evidence="6" type="ORF">RGF97_06370</name>
</gene>
<evidence type="ECO:0000259" key="4">
    <source>
        <dbReference type="Pfam" id="PF00891"/>
    </source>
</evidence>
<dbReference type="EMBL" id="CP133762">
    <property type="protein sequence ID" value="WMX44553.1"/>
    <property type="molecule type" value="Genomic_DNA"/>
</dbReference>
<dbReference type="Pfam" id="PF00891">
    <property type="entry name" value="Methyltransf_2"/>
    <property type="match status" value="1"/>
</dbReference>
<dbReference type="Gene3D" id="3.40.50.150">
    <property type="entry name" value="Vaccinia Virus protein VP39"/>
    <property type="match status" value="1"/>
</dbReference>
<dbReference type="Proteomes" id="UP001250858">
    <property type="component" value="Chromosome"/>
</dbReference>
<evidence type="ECO:0000259" key="5">
    <source>
        <dbReference type="Pfam" id="PF08100"/>
    </source>
</evidence>
<protein>
    <submittedName>
        <fullName evidence="6">Methyltransferase</fullName>
    </submittedName>
</protein>
<keyword evidence="7" id="KW-1185">Reference proteome</keyword>
<organism evidence="6 7">
    <name type="scientific">Streptomyces roseicoloratus</name>
    <dbReference type="NCBI Taxonomy" id="2508722"/>
    <lineage>
        <taxon>Bacteria</taxon>
        <taxon>Bacillati</taxon>
        <taxon>Actinomycetota</taxon>
        <taxon>Actinomycetes</taxon>
        <taxon>Kitasatosporales</taxon>
        <taxon>Streptomycetaceae</taxon>
        <taxon>Streptomyces</taxon>
    </lineage>
</organism>
<feature type="domain" description="O-methyltransferase dimerisation" evidence="5">
    <location>
        <begin position="23"/>
        <end position="94"/>
    </location>
</feature>
<dbReference type="PIRSF" id="PIRSF005739">
    <property type="entry name" value="O-mtase"/>
    <property type="match status" value="1"/>
</dbReference>
<dbReference type="CDD" id="cd02440">
    <property type="entry name" value="AdoMet_MTases"/>
    <property type="match status" value="1"/>
</dbReference>
<evidence type="ECO:0000256" key="2">
    <source>
        <dbReference type="ARBA" id="ARBA00022679"/>
    </source>
</evidence>
<dbReference type="GO" id="GO:0008168">
    <property type="term" value="F:methyltransferase activity"/>
    <property type="evidence" value="ECO:0007669"/>
    <property type="project" value="UniProtKB-KW"/>
</dbReference>
<accession>A0ABY9RQS7</accession>
<dbReference type="InterPro" id="IPR036390">
    <property type="entry name" value="WH_DNA-bd_sf"/>
</dbReference>
<dbReference type="PROSITE" id="PS51683">
    <property type="entry name" value="SAM_OMT_II"/>
    <property type="match status" value="1"/>
</dbReference>
<evidence type="ECO:0000256" key="1">
    <source>
        <dbReference type="ARBA" id="ARBA00022603"/>
    </source>
</evidence>
<dbReference type="InterPro" id="IPR001077">
    <property type="entry name" value="COMT_C"/>
</dbReference>
<dbReference type="PANTHER" id="PTHR43712:SF2">
    <property type="entry name" value="O-METHYLTRANSFERASE CICE"/>
    <property type="match status" value="1"/>
</dbReference>
<feature type="domain" description="O-methyltransferase C-terminal" evidence="4">
    <location>
        <begin position="127"/>
        <end position="323"/>
    </location>
</feature>
<dbReference type="Gene3D" id="1.10.10.10">
    <property type="entry name" value="Winged helix-like DNA-binding domain superfamily/Winged helix DNA-binding domain"/>
    <property type="match status" value="1"/>
</dbReference>